<dbReference type="GO" id="GO:0003700">
    <property type="term" value="F:DNA-binding transcription factor activity"/>
    <property type="evidence" value="ECO:0007669"/>
    <property type="project" value="TreeGrafter"/>
</dbReference>
<dbReference type="Pfam" id="PF13377">
    <property type="entry name" value="Peripla_BP_3"/>
    <property type="match status" value="1"/>
</dbReference>
<evidence type="ECO:0000259" key="4">
    <source>
        <dbReference type="PROSITE" id="PS50932"/>
    </source>
</evidence>
<reference evidence="6" key="1">
    <citation type="journal article" date="2017" name="Acta Aliment.">
        <title>Plant polysaccharide degrading enzyme system of Thermpbifida cellulosilytica TB100 revealed by de novo genome project data.</title>
        <authorList>
            <person name="Toth A."/>
            <person name="Baka E."/>
            <person name="Luzics S."/>
            <person name="Bata-Vidacs I."/>
            <person name="Nagy I."/>
            <person name="Balint B."/>
            <person name="Herceg R."/>
            <person name="Olasz F."/>
            <person name="Wilk T."/>
            <person name="Nagy T."/>
            <person name="Kriszt B."/>
            <person name="Nagy I."/>
            <person name="Kukolya J."/>
        </authorList>
    </citation>
    <scope>NUCLEOTIDE SEQUENCE [LARGE SCALE GENOMIC DNA]</scope>
    <source>
        <strain evidence="6">TB100</strain>
    </source>
</reference>
<dbReference type="Gene3D" id="3.40.50.2300">
    <property type="match status" value="2"/>
</dbReference>
<dbReference type="PROSITE" id="PS50932">
    <property type="entry name" value="HTH_LACI_2"/>
    <property type="match status" value="1"/>
</dbReference>
<evidence type="ECO:0000313" key="6">
    <source>
        <dbReference type="Proteomes" id="UP000074382"/>
    </source>
</evidence>
<dbReference type="InterPro" id="IPR028082">
    <property type="entry name" value="Peripla_BP_I"/>
</dbReference>
<dbReference type="OrthoDB" id="3227375at2"/>
<keyword evidence="1" id="KW-0805">Transcription regulation</keyword>
<dbReference type="STRING" id="665004.AC529_00460"/>
<proteinExistence type="predicted"/>
<evidence type="ECO:0000256" key="1">
    <source>
        <dbReference type="ARBA" id="ARBA00023015"/>
    </source>
</evidence>
<dbReference type="PANTHER" id="PTHR30146">
    <property type="entry name" value="LACI-RELATED TRANSCRIPTIONAL REPRESSOR"/>
    <property type="match status" value="1"/>
</dbReference>
<evidence type="ECO:0000313" key="5">
    <source>
        <dbReference type="EMBL" id="KUP98628.1"/>
    </source>
</evidence>
<dbReference type="CDD" id="cd06296">
    <property type="entry name" value="PBP1_CatR-like"/>
    <property type="match status" value="1"/>
</dbReference>
<dbReference type="PATRIC" id="fig|665004.4.peg.1931"/>
<dbReference type="PRINTS" id="PR00036">
    <property type="entry name" value="HTHLACI"/>
</dbReference>
<dbReference type="SMART" id="SM00354">
    <property type="entry name" value="HTH_LACI"/>
    <property type="match status" value="1"/>
</dbReference>
<name>A0A147KN06_THECS</name>
<dbReference type="Gene3D" id="1.10.260.40">
    <property type="entry name" value="lambda repressor-like DNA-binding domains"/>
    <property type="match status" value="1"/>
</dbReference>
<evidence type="ECO:0000256" key="2">
    <source>
        <dbReference type="ARBA" id="ARBA00023125"/>
    </source>
</evidence>
<gene>
    <name evidence="5" type="ORF">AC529_00460</name>
</gene>
<keyword evidence="6" id="KW-1185">Reference proteome</keyword>
<dbReference type="Pfam" id="PF00356">
    <property type="entry name" value="LacI"/>
    <property type="match status" value="1"/>
</dbReference>
<dbReference type="PROSITE" id="PS00356">
    <property type="entry name" value="HTH_LACI_1"/>
    <property type="match status" value="1"/>
</dbReference>
<dbReference type="InterPro" id="IPR010982">
    <property type="entry name" value="Lambda_DNA-bd_dom_sf"/>
</dbReference>
<protein>
    <submittedName>
        <fullName evidence="5">LacI family transcriptional regulator</fullName>
    </submittedName>
</protein>
<dbReference type="AlphaFoldDB" id="A0A147KN06"/>
<dbReference type="EMBL" id="LGEM01000003">
    <property type="protein sequence ID" value="KUP98628.1"/>
    <property type="molecule type" value="Genomic_DNA"/>
</dbReference>
<dbReference type="SUPFAM" id="SSF47413">
    <property type="entry name" value="lambda repressor-like DNA-binding domains"/>
    <property type="match status" value="1"/>
</dbReference>
<evidence type="ECO:0000256" key="3">
    <source>
        <dbReference type="ARBA" id="ARBA00023163"/>
    </source>
</evidence>
<dbReference type="InterPro" id="IPR000843">
    <property type="entry name" value="HTH_LacI"/>
</dbReference>
<dbReference type="SUPFAM" id="SSF53822">
    <property type="entry name" value="Periplasmic binding protein-like I"/>
    <property type="match status" value="1"/>
</dbReference>
<keyword evidence="3" id="KW-0804">Transcription</keyword>
<dbReference type="GO" id="GO:0000976">
    <property type="term" value="F:transcription cis-regulatory region binding"/>
    <property type="evidence" value="ECO:0007669"/>
    <property type="project" value="TreeGrafter"/>
</dbReference>
<sequence>MSRRRPTLAEVARQAGVSVSTVSKVVNGHLDVSDETRRQVELLLEQHQYRPRRSPGRQPVGLIDLVFQDLDNSWAMQILGGVEQVAHEQGIGVVVSAVHDDRSRPGRRWLDNVRARSSDGVVLVLSELSPEQRSQLEALGVPVVVVDPVGDLAHDVPAVGTTNWAGGLAATQHLIDLGHTRIATISGPTRVLCSRARVDGYRSALDAAGLTVPDNYIGHGDFSIPGGYAETHRLMDLPEPPTAIFAGSDMMARGAYEALFERGLRVPHDVSVVGFDDLPEAAWAAPPLTTVRQPLSEMGQMAARTLLRMVAGGRPSSPRVELATELVKRASTAPPPD</sequence>
<keyword evidence="2" id="KW-0238">DNA-binding</keyword>
<dbReference type="InterPro" id="IPR046335">
    <property type="entry name" value="LacI/GalR-like_sensor"/>
</dbReference>
<feature type="domain" description="HTH lacI-type" evidence="4">
    <location>
        <begin position="6"/>
        <end position="54"/>
    </location>
</feature>
<comment type="caution">
    <text evidence="5">The sequence shown here is derived from an EMBL/GenBank/DDBJ whole genome shotgun (WGS) entry which is preliminary data.</text>
</comment>
<dbReference type="Proteomes" id="UP000074382">
    <property type="component" value="Unassembled WGS sequence"/>
</dbReference>
<accession>A0A147KN06</accession>
<organism evidence="5 6">
    <name type="scientific">Thermobifida cellulosilytica TB100</name>
    <dbReference type="NCBI Taxonomy" id="665004"/>
    <lineage>
        <taxon>Bacteria</taxon>
        <taxon>Bacillati</taxon>
        <taxon>Actinomycetota</taxon>
        <taxon>Actinomycetes</taxon>
        <taxon>Streptosporangiales</taxon>
        <taxon>Nocardiopsidaceae</taxon>
        <taxon>Thermobifida</taxon>
    </lineage>
</organism>
<dbReference type="PANTHER" id="PTHR30146:SF153">
    <property type="entry name" value="LACTOSE OPERON REPRESSOR"/>
    <property type="match status" value="1"/>
</dbReference>
<dbReference type="RefSeq" id="WP_068755455.1">
    <property type="nucleotide sequence ID" value="NZ_KQ950181.1"/>
</dbReference>